<dbReference type="SUPFAM" id="SSF53756">
    <property type="entry name" value="UDP-Glycosyltransferase/glycogen phosphorylase"/>
    <property type="match status" value="1"/>
</dbReference>
<dbReference type="Gene3D" id="3.40.50.2000">
    <property type="entry name" value="Glycogen Phosphorylase B"/>
    <property type="match status" value="1"/>
</dbReference>
<dbReference type="EMBL" id="SDOV01000008">
    <property type="protein sequence ID" value="KAH7638312.1"/>
    <property type="molecule type" value="Genomic_DNA"/>
</dbReference>
<reference evidence="2" key="2">
    <citation type="journal article" date="2021" name="World Allergy Organ. J.">
        <title>Chromosome-level assembly of Dermatophagoides farinae genome and transcriptome reveals two novel allergens Der f 37 and Der f 39.</title>
        <authorList>
            <person name="Chen J."/>
            <person name="Cai Z."/>
            <person name="Fan D."/>
            <person name="Hu J."/>
            <person name="Hou Y."/>
            <person name="He Y."/>
            <person name="Zhang Z."/>
            <person name="Zhao Z."/>
            <person name="Gao P."/>
            <person name="Hu W."/>
            <person name="Sun J."/>
            <person name="Li J."/>
            <person name="Ji K."/>
        </authorList>
    </citation>
    <scope>NUCLEOTIDE SEQUENCE</scope>
    <source>
        <strain evidence="2">JKM2019</strain>
    </source>
</reference>
<name>A0A9D4NUE2_DERFA</name>
<reference evidence="2" key="1">
    <citation type="submission" date="2020-06" db="EMBL/GenBank/DDBJ databases">
        <authorList>
            <person name="Ji K."/>
            <person name="Li J."/>
        </authorList>
    </citation>
    <scope>NUCLEOTIDE SEQUENCE</scope>
    <source>
        <strain evidence="2">JKM2019</strain>
        <tissue evidence="2">Whole body</tissue>
    </source>
</reference>
<comment type="caution">
    <text evidence="2">The sequence shown here is derived from an EMBL/GenBank/DDBJ whole genome shotgun (WGS) entry which is preliminary data.</text>
</comment>
<protein>
    <submittedName>
        <fullName evidence="2">Adiponectin receptor-like protein</fullName>
    </submittedName>
</protein>
<feature type="compositionally biased region" description="Basic residues" evidence="1">
    <location>
        <begin position="119"/>
        <end position="129"/>
    </location>
</feature>
<gene>
    <name evidence="2" type="ORF">HUG17_9418</name>
</gene>
<sequence>MDTYHSSELHDARTSLSFHRSSDTTVVHRLDSIGHHHHDHRSSSDSFTIELQQTISIAERTMIETYERKYLQELNNFERLSSIYNSYLLLHYLVCRDQNLLQRMGRKRQQRRQGERGRTKTKSKSKHRKNPSESRLQQRKLRILVTPLNGFGHLNACHGFCEELVARGHHVIFALDPDFNGYLTGHGFEERILDIKKRKDPENNNLDFWQGFMQRYSNLYKQDAWNIVQNCLPITCEAMFDDECMSQDAYRKIIDEVKPDLIINDRYICSPAIVGSNIPWIWLMSAAPHYLFMDDQQNRRCPPYFSGLPCNDQNDE</sequence>
<evidence type="ECO:0000313" key="2">
    <source>
        <dbReference type="EMBL" id="KAH7638312.1"/>
    </source>
</evidence>
<organism evidence="2">
    <name type="scientific">Dermatophagoides farinae</name>
    <name type="common">American house dust mite</name>
    <dbReference type="NCBI Taxonomy" id="6954"/>
    <lineage>
        <taxon>Eukaryota</taxon>
        <taxon>Metazoa</taxon>
        <taxon>Ecdysozoa</taxon>
        <taxon>Arthropoda</taxon>
        <taxon>Chelicerata</taxon>
        <taxon>Arachnida</taxon>
        <taxon>Acari</taxon>
        <taxon>Acariformes</taxon>
        <taxon>Sarcoptiformes</taxon>
        <taxon>Astigmata</taxon>
        <taxon>Psoroptidia</taxon>
        <taxon>Analgoidea</taxon>
        <taxon>Pyroglyphidae</taxon>
        <taxon>Dermatophagoidinae</taxon>
        <taxon>Dermatophagoides</taxon>
    </lineage>
</organism>
<accession>A0A9D4NUE2</accession>
<feature type="region of interest" description="Disordered" evidence="1">
    <location>
        <begin position="103"/>
        <end position="136"/>
    </location>
</feature>
<dbReference type="AlphaFoldDB" id="A0A9D4NUE2"/>
<dbReference type="Proteomes" id="UP000828236">
    <property type="component" value="Unassembled WGS sequence"/>
</dbReference>
<keyword evidence="2" id="KW-0675">Receptor</keyword>
<proteinExistence type="predicted"/>
<evidence type="ECO:0000256" key="1">
    <source>
        <dbReference type="SAM" id="MobiDB-lite"/>
    </source>
</evidence>